<evidence type="ECO:0000256" key="7">
    <source>
        <dbReference type="ARBA" id="ARBA00023015"/>
    </source>
</evidence>
<keyword evidence="16" id="KW-1185">Reference proteome</keyword>
<name>A0A8C0GP73_CHEAB</name>
<feature type="domain" description="C2H2-type" evidence="13">
    <location>
        <begin position="285"/>
        <end position="312"/>
    </location>
</feature>
<keyword evidence="8" id="KW-0238">DNA-binding</keyword>
<dbReference type="InterPro" id="IPR036236">
    <property type="entry name" value="Znf_C2H2_sf"/>
</dbReference>
<dbReference type="PANTHER" id="PTHR24388:SF96">
    <property type="entry name" value="GENE, 32687-RELATED"/>
    <property type="match status" value="1"/>
</dbReference>
<dbReference type="GeneTree" id="ENSGT00940000154411"/>
<evidence type="ECO:0000259" key="14">
    <source>
        <dbReference type="PROSITE" id="PS50804"/>
    </source>
</evidence>
<dbReference type="PANTHER" id="PTHR24388">
    <property type="entry name" value="ZINC FINGER PROTEIN"/>
    <property type="match status" value="1"/>
</dbReference>
<dbReference type="Pfam" id="PF02023">
    <property type="entry name" value="SCAN"/>
    <property type="match status" value="1"/>
</dbReference>
<keyword evidence="6" id="KW-0862">Zinc</keyword>
<dbReference type="Pfam" id="PF00096">
    <property type="entry name" value="zf-C2H2"/>
    <property type="match status" value="5"/>
</dbReference>
<keyword evidence="10" id="KW-0539">Nucleus</keyword>
<evidence type="ECO:0000256" key="8">
    <source>
        <dbReference type="ARBA" id="ARBA00023125"/>
    </source>
</evidence>
<feature type="compositionally biased region" description="Basic and acidic residues" evidence="12">
    <location>
        <begin position="206"/>
        <end position="223"/>
    </location>
</feature>
<sequence>AASPHTAMATLYFSTPAQSELMWLGLLDWEITPSAQNAAILRGCNISTEMQRLHFRQFRYQEAKGPREVCSRLRELSHRWLKPEIRTKEQIMELWVWVRHPETCAQAVSLAEDFQLGHLENEPQHWALWRRQAEKSWEEETVLGTAHEMDSSFHPGAGILSRTEDQPRDEGPENLLLPSVPERGSEESVTHKCEQRGACKRQKRSPAHETDPPGERESRFRRLTHERPHPCAECGKSFNRLAHLKTHQRTHTGEKPYFCAECGKRFGHLSTLTTHQRLHTGERPYSCAECGKTFTHPSDLNKHQRSHTGERPYPCAECGKRFSQLSNLTKHQRSHTEERPYPCTECGKSFKYLADLTVHERSHTGERHYYTA</sequence>
<evidence type="ECO:0000256" key="4">
    <source>
        <dbReference type="ARBA" id="ARBA00022737"/>
    </source>
</evidence>
<dbReference type="FunFam" id="3.30.160.60:FF:001954">
    <property type="entry name" value="Zinc finger protein 787"/>
    <property type="match status" value="1"/>
</dbReference>
<feature type="domain" description="C2H2-type" evidence="13">
    <location>
        <begin position="229"/>
        <end position="256"/>
    </location>
</feature>
<evidence type="ECO:0000256" key="3">
    <source>
        <dbReference type="ARBA" id="ARBA00022723"/>
    </source>
</evidence>
<dbReference type="SUPFAM" id="SSF47353">
    <property type="entry name" value="Retrovirus capsid dimerization domain-like"/>
    <property type="match status" value="1"/>
</dbReference>
<dbReference type="SUPFAM" id="SSF57667">
    <property type="entry name" value="beta-beta-alpha zinc fingers"/>
    <property type="match status" value="3"/>
</dbReference>
<dbReference type="PROSITE" id="PS50804">
    <property type="entry name" value="SCAN_BOX"/>
    <property type="match status" value="1"/>
</dbReference>
<feature type="domain" description="C2H2-type" evidence="13">
    <location>
        <begin position="341"/>
        <end position="368"/>
    </location>
</feature>
<dbReference type="PROSITE" id="PS50157">
    <property type="entry name" value="ZINC_FINGER_C2H2_2"/>
    <property type="match status" value="5"/>
</dbReference>
<reference evidence="15" key="1">
    <citation type="submission" date="2025-08" db="UniProtKB">
        <authorList>
            <consortium name="Ensembl"/>
        </authorList>
    </citation>
    <scope>IDENTIFICATION</scope>
</reference>
<dbReference type="AlphaFoldDB" id="A0A8C0GP73"/>
<keyword evidence="5 11" id="KW-0863">Zinc-finger</keyword>
<keyword evidence="7" id="KW-0805">Transcription regulation</keyword>
<comment type="similarity">
    <text evidence="2">Belongs to the krueppel C2H2-type zinc-finger protein family.</text>
</comment>
<dbReference type="GO" id="GO:0000978">
    <property type="term" value="F:RNA polymerase II cis-regulatory region sequence-specific DNA binding"/>
    <property type="evidence" value="ECO:0007669"/>
    <property type="project" value="TreeGrafter"/>
</dbReference>
<protein>
    <submittedName>
        <fullName evidence="15">Uncharacterized protein</fullName>
    </submittedName>
</protein>
<reference evidence="15" key="2">
    <citation type="submission" date="2025-09" db="UniProtKB">
        <authorList>
            <consortium name="Ensembl"/>
        </authorList>
    </citation>
    <scope>IDENTIFICATION</scope>
</reference>
<keyword evidence="3" id="KW-0479">Metal-binding</keyword>
<evidence type="ECO:0000256" key="1">
    <source>
        <dbReference type="ARBA" id="ARBA00004123"/>
    </source>
</evidence>
<feature type="region of interest" description="Disordered" evidence="12">
    <location>
        <begin position="147"/>
        <end position="223"/>
    </location>
</feature>
<dbReference type="SMART" id="SM00355">
    <property type="entry name" value="ZnF_C2H2"/>
    <property type="match status" value="5"/>
</dbReference>
<dbReference type="FunFam" id="3.30.160.60:FF:002343">
    <property type="entry name" value="Zinc finger protein 33A"/>
    <property type="match status" value="2"/>
</dbReference>
<dbReference type="Ensembl" id="ENSCABT00000013372.1">
    <property type="protein sequence ID" value="ENSCABP00000012193.1"/>
    <property type="gene ID" value="ENSCABG00000009130.1"/>
</dbReference>
<dbReference type="FunFam" id="3.30.160.60:FF:000188">
    <property type="entry name" value="Zinc finger protein 787"/>
    <property type="match status" value="1"/>
</dbReference>
<feature type="domain" description="C2H2-type" evidence="13">
    <location>
        <begin position="257"/>
        <end position="284"/>
    </location>
</feature>
<dbReference type="SMART" id="SM00431">
    <property type="entry name" value="SCAN"/>
    <property type="match status" value="1"/>
</dbReference>
<evidence type="ECO:0000256" key="12">
    <source>
        <dbReference type="SAM" id="MobiDB-lite"/>
    </source>
</evidence>
<comment type="subcellular location">
    <subcellularLocation>
        <location evidence="1">Nucleus</location>
    </subcellularLocation>
</comment>
<keyword evidence="9" id="KW-0804">Transcription</keyword>
<organism evidence="15 16">
    <name type="scientific">Chelonoidis abingdonii</name>
    <name type="common">Abingdon island giant tortoise</name>
    <name type="synonym">Testudo abingdonii</name>
    <dbReference type="NCBI Taxonomy" id="106734"/>
    <lineage>
        <taxon>Eukaryota</taxon>
        <taxon>Metazoa</taxon>
        <taxon>Chordata</taxon>
        <taxon>Craniata</taxon>
        <taxon>Vertebrata</taxon>
        <taxon>Euteleostomi</taxon>
        <taxon>Archelosauria</taxon>
        <taxon>Testudinata</taxon>
        <taxon>Testudines</taxon>
        <taxon>Cryptodira</taxon>
        <taxon>Durocryptodira</taxon>
        <taxon>Testudinoidea</taxon>
        <taxon>Testudinidae</taxon>
        <taxon>Chelonoidis</taxon>
    </lineage>
</organism>
<feature type="domain" description="C2H2-type" evidence="13">
    <location>
        <begin position="313"/>
        <end position="340"/>
    </location>
</feature>
<evidence type="ECO:0000256" key="5">
    <source>
        <dbReference type="ARBA" id="ARBA00022771"/>
    </source>
</evidence>
<evidence type="ECO:0000313" key="16">
    <source>
        <dbReference type="Proteomes" id="UP000694404"/>
    </source>
</evidence>
<dbReference type="Gene3D" id="1.10.4020.10">
    <property type="entry name" value="DNA breaking-rejoining enzymes"/>
    <property type="match status" value="1"/>
</dbReference>
<keyword evidence="4" id="KW-0677">Repeat</keyword>
<dbReference type="InterPro" id="IPR038269">
    <property type="entry name" value="SCAN_sf"/>
</dbReference>
<dbReference type="GO" id="GO:0008270">
    <property type="term" value="F:zinc ion binding"/>
    <property type="evidence" value="ECO:0007669"/>
    <property type="project" value="UniProtKB-KW"/>
</dbReference>
<accession>A0A8C0GP73</accession>
<dbReference type="Gene3D" id="3.30.160.60">
    <property type="entry name" value="Classic Zinc Finger"/>
    <property type="match status" value="5"/>
</dbReference>
<feature type="compositionally biased region" description="Basic and acidic residues" evidence="12">
    <location>
        <begin position="183"/>
        <end position="197"/>
    </location>
</feature>
<evidence type="ECO:0000256" key="6">
    <source>
        <dbReference type="ARBA" id="ARBA00022833"/>
    </source>
</evidence>
<evidence type="ECO:0000256" key="2">
    <source>
        <dbReference type="ARBA" id="ARBA00006991"/>
    </source>
</evidence>
<dbReference type="InterPro" id="IPR050527">
    <property type="entry name" value="Snail/Krueppel_Znf"/>
</dbReference>
<evidence type="ECO:0000259" key="13">
    <source>
        <dbReference type="PROSITE" id="PS50157"/>
    </source>
</evidence>
<dbReference type="Proteomes" id="UP000694404">
    <property type="component" value="Unplaced"/>
</dbReference>
<dbReference type="InterPro" id="IPR003309">
    <property type="entry name" value="SCAN_dom"/>
</dbReference>
<proteinExistence type="inferred from homology"/>
<dbReference type="FunFam" id="3.30.160.60:FF:002063">
    <property type="entry name" value="RB associated KRAB zinc finger"/>
    <property type="match status" value="1"/>
</dbReference>
<evidence type="ECO:0000256" key="9">
    <source>
        <dbReference type="ARBA" id="ARBA00023163"/>
    </source>
</evidence>
<evidence type="ECO:0000313" key="15">
    <source>
        <dbReference type="Ensembl" id="ENSCABP00000012193.1"/>
    </source>
</evidence>
<dbReference type="PROSITE" id="PS00028">
    <property type="entry name" value="ZINC_FINGER_C2H2_1"/>
    <property type="match status" value="5"/>
</dbReference>
<dbReference type="InterPro" id="IPR013087">
    <property type="entry name" value="Znf_C2H2_type"/>
</dbReference>
<dbReference type="GO" id="GO:0000981">
    <property type="term" value="F:DNA-binding transcription factor activity, RNA polymerase II-specific"/>
    <property type="evidence" value="ECO:0007669"/>
    <property type="project" value="TreeGrafter"/>
</dbReference>
<dbReference type="GO" id="GO:0005634">
    <property type="term" value="C:nucleus"/>
    <property type="evidence" value="ECO:0007669"/>
    <property type="project" value="UniProtKB-SubCell"/>
</dbReference>
<feature type="compositionally biased region" description="Basic and acidic residues" evidence="12">
    <location>
        <begin position="162"/>
        <end position="171"/>
    </location>
</feature>
<evidence type="ECO:0000256" key="10">
    <source>
        <dbReference type="ARBA" id="ARBA00023242"/>
    </source>
</evidence>
<evidence type="ECO:0000256" key="11">
    <source>
        <dbReference type="PROSITE-ProRule" id="PRU00042"/>
    </source>
</evidence>
<feature type="domain" description="SCAN box" evidence="14">
    <location>
        <begin position="52"/>
        <end position="96"/>
    </location>
</feature>